<evidence type="ECO:0000256" key="19">
    <source>
        <dbReference type="HAMAP-Rule" id="MF_00047"/>
    </source>
</evidence>
<sequence>MKKTIVVFFGGISPEHEVSVITGLQILANLDKEKYLPIPIYVAKDGIWYTGDNLFNSETYKNLSNIPIYCNQVYFSPEGTSWSLKICHRGFFKPESSVKINVIFPCFHGGLGENGGFQGLFEITGIPYVGSSILGSALGMDKVSAKAVFAESDIVQSDYIAFDRRSWDREKSKILKNIRTKLKFPLFVKPASSGSSIGVSKVVDDTGLENAVEVAFCFGTQVLVEKAIQNAREVNVSVMGNIGGDFEVSVCEEVFAKDNFLSFDDKYKSNNKGAKGMAATNRMIPAEISKDLEIKIKEIAMKAFRLLSCSGIVRVDFLIKGSSIYLLEVNTIPGSFSFYLWEASKVRFSALCDKLIQLAEETHKQKSNLSTSFSGNLLSNIGASLINSK</sequence>
<evidence type="ECO:0000259" key="23">
    <source>
        <dbReference type="PROSITE" id="PS50975"/>
    </source>
</evidence>
<dbReference type="UniPathway" id="UPA00219"/>
<evidence type="ECO:0000256" key="1">
    <source>
        <dbReference type="ARBA" id="ARBA00001936"/>
    </source>
</evidence>
<evidence type="ECO:0000256" key="4">
    <source>
        <dbReference type="ARBA" id="ARBA00004752"/>
    </source>
</evidence>
<dbReference type="FunFam" id="3.30.1490.20:FF:000007">
    <property type="entry name" value="D-alanine--D-alanine ligase"/>
    <property type="match status" value="1"/>
</dbReference>
<dbReference type="HAMAP" id="MF_00047">
    <property type="entry name" value="Dala_Dala_lig"/>
    <property type="match status" value="1"/>
</dbReference>
<evidence type="ECO:0000256" key="16">
    <source>
        <dbReference type="ARBA" id="ARBA00023316"/>
    </source>
</evidence>
<evidence type="ECO:0000256" key="12">
    <source>
        <dbReference type="ARBA" id="ARBA00022842"/>
    </source>
</evidence>
<evidence type="ECO:0000313" key="25">
    <source>
        <dbReference type="Proteomes" id="UP000230340"/>
    </source>
</evidence>
<protein>
    <recommendedName>
        <fullName evidence="6 19">D-alanine--D-alanine ligase</fullName>
        <ecNumber evidence="6 19">6.3.2.4</ecNumber>
    </recommendedName>
    <alternativeName>
        <fullName evidence="19">D-Ala-D-Ala ligase</fullName>
    </alternativeName>
    <alternativeName>
        <fullName evidence="19">D-alanylalanine synthetase</fullName>
    </alternativeName>
</protein>
<keyword evidence="8 19" id="KW-0436">Ligase</keyword>
<evidence type="ECO:0000256" key="10">
    <source>
        <dbReference type="ARBA" id="ARBA00022741"/>
    </source>
</evidence>
<keyword evidence="7 19" id="KW-0963">Cytoplasm</keyword>
<dbReference type="Gene3D" id="3.30.470.20">
    <property type="entry name" value="ATP-grasp fold, B domain"/>
    <property type="match status" value="1"/>
</dbReference>
<evidence type="ECO:0000256" key="7">
    <source>
        <dbReference type="ARBA" id="ARBA00022490"/>
    </source>
</evidence>
<dbReference type="Gene3D" id="3.40.50.20">
    <property type="match status" value="1"/>
</dbReference>
<dbReference type="GO" id="GO:0009252">
    <property type="term" value="P:peptidoglycan biosynthetic process"/>
    <property type="evidence" value="ECO:0007669"/>
    <property type="project" value="UniProtKB-UniRule"/>
</dbReference>
<dbReference type="Proteomes" id="UP000230340">
    <property type="component" value="Unassembled WGS sequence"/>
</dbReference>
<feature type="binding site" evidence="21">
    <location>
        <position position="330"/>
    </location>
    <ligand>
        <name>Mg(2+)</name>
        <dbReference type="ChEBI" id="CHEBI:18420"/>
        <label>2</label>
    </ligand>
</feature>
<evidence type="ECO:0000256" key="22">
    <source>
        <dbReference type="PROSITE-ProRule" id="PRU00409"/>
    </source>
</evidence>
<dbReference type="GO" id="GO:0071555">
    <property type="term" value="P:cell wall organization"/>
    <property type="evidence" value="ECO:0007669"/>
    <property type="project" value="UniProtKB-KW"/>
</dbReference>
<evidence type="ECO:0000256" key="15">
    <source>
        <dbReference type="ARBA" id="ARBA00023211"/>
    </source>
</evidence>
<evidence type="ECO:0000256" key="9">
    <source>
        <dbReference type="ARBA" id="ARBA00022723"/>
    </source>
</evidence>
<dbReference type="EMBL" id="PEYT01000023">
    <property type="protein sequence ID" value="PIS22952.1"/>
    <property type="molecule type" value="Genomic_DNA"/>
</dbReference>
<comment type="pathway">
    <text evidence="4 19">Cell wall biogenesis; peptidoglycan biosynthesis.</text>
</comment>
<evidence type="ECO:0000256" key="13">
    <source>
        <dbReference type="ARBA" id="ARBA00022960"/>
    </source>
</evidence>
<feature type="active site" evidence="20">
    <location>
        <position position="15"/>
    </location>
</feature>
<dbReference type="GO" id="GO:0005524">
    <property type="term" value="F:ATP binding"/>
    <property type="evidence" value="ECO:0007669"/>
    <property type="project" value="UniProtKB-UniRule"/>
</dbReference>
<feature type="active site" evidence="20">
    <location>
        <position position="195"/>
    </location>
</feature>
<organism evidence="24 25">
    <name type="scientific">candidate division WWE3 bacterium CG08_land_8_20_14_0_20_40_13</name>
    <dbReference type="NCBI Taxonomy" id="1975084"/>
    <lineage>
        <taxon>Bacteria</taxon>
        <taxon>Katanobacteria</taxon>
    </lineage>
</organism>
<evidence type="ECO:0000256" key="3">
    <source>
        <dbReference type="ARBA" id="ARBA00004496"/>
    </source>
</evidence>
<dbReference type="InterPro" id="IPR005905">
    <property type="entry name" value="D_ala_D_ala"/>
</dbReference>
<dbReference type="PROSITE" id="PS00844">
    <property type="entry name" value="DALA_DALA_LIGASE_2"/>
    <property type="match status" value="1"/>
</dbReference>
<dbReference type="GO" id="GO:0008360">
    <property type="term" value="P:regulation of cell shape"/>
    <property type="evidence" value="ECO:0007669"/>
    <property type="project" value="UniProtKB-KW"/>
</dbReference>
<name>A0A2H0XDI0_UNCKA</name>
<dbReference type="SUPFAM" id="SSF56059">
    <property type="entry name" value="Glutathione synthetase ATP-binding domain-like"/>
    <property type="match status" value="1"/>
</dbReference>
<dbReference type="PANTHER" id="PTHR23132:SF25">
    <property type="entry name" value="D-ALANINE--D-ALANINE LIGASE A"/>
    <property type="match status" value="1"/>
</dbReference>
<evidence type="ECO:0000256" key="20">
    <source>
        <dbReference type="PIRSR" id="PIRSR039102-1"/>
    </source>
</evidence>
<dbReference type="PROSITE" id="PS50975">
    <property type="entry name" value="ATP_GRASP"/>
    <property type="match status" value="1"/>
</dbReference>
<evidence type="ECO:0000256" key="17">
    <source>
        <dbReference type="ARBA" id="ARBA00047614"/>
    </source>
</evidence>
<evidence type="ECO:0000256" key="14">
    <source>
        <dbReference type="ARBA" id="ARBA00022984"/>
    </source>
</evidence>
<feature type="binding site" evidence="21">
    <location>
        <position position="328"/>
    </location>
    <ligand>
        <name>Mg(2+)</name>
        <dbReference type="ChEBI" id="CHEBI:18420"/>
        <label>2</label>
    </ligand>
</feature>
<proteinExistence type="inferred from homology"/>
<dbReference type="NCBIfam" id="NF002528">
    <property type="entry name" value="PRK01966.1-4"/>
    <property type="match status" value="1"/>
</dbReference>
<feature type="binding site" evidence="21">
    <location>
        <position position="316"/>
    </location>
    <ligand>
        <name>Mg(2+)</name>
        <dbReference type="ChEBI" id="CHEBI:18420"/>
        <label>1</label>
    </ligand>
</feature>
<evidence type="ECO:0000256" key="21">
    <source>
        <dbReference type="PIRSR" id="PIRSR039102-3"/>
    </source>
</evidence>
<dbReference type="InterPro" id="IPR000291">
    <property type="entry name" value="D-Ala_lig_Van_CS"/>
</dbReference>
<dbReference type="InterPro" id="IPR011095">
    <property type="entry name" value="Dala_Dala_lig_C"/>
</dbReference>
<feature type="active site" evidence="20">
    <location>
        <position position="335"/>
    </location>
</feature>
<feature type="binding site" evidence="21">
    <location>
        <position position="328"/>
    </location>
    <ligand>
        <name>Mg(2+)</name>
        <dbReference type="ChEBI" id="CHEBI:18420"/>
        <label>1</label>
    </ligand>
</feature>
<comment type="catalytic activity">
    <reaction evidence="17 19">
        <text>2 D-alanine + ATP = D-alanyl-D-alanine + ADP + phosphate + H(+)</text>
        <dbReference type="Rhea" id="RHEA:11224"/>
        <dbReference type="ChEBI" id="CHEBI:15378"/>
        <dbReference type="ChEBI" id="CHEBI:30616"/>
        <dbReference type="ChEBI" id="CHEBI:43474"/>
        <dbReference type="ChEBI" id="CHEBI:57416"/>
        <dbReference type="ChEBI" id="CHEBI:57822"/>
        <dbReference type="ChEBI" id="CHEBI:456216"/>
        <dbReference type="EC" id="6.3.2.4"/>
    </reaction>
</comment>
<dbReference type="GO" id="GO:0046872">
    <property type="term" value="F:metal ion binding"/>
    <property type="evidence" value="ECO:0007669"/>
    <property type="project" value="UniProtKB-KW"/>
</dbReference>
<dbReference type="PANTHER" id="PTHR23132">
    <property type="entry name" value="D-ALANINE--D-ALANINE LIGASE"/>
    <property type="match status" value="1"/>
</dbReference>
<keyword evidence="11 22" id="KW-0067">ATP-binding</keyword>
<dbReference type="InterPro" id="IPR011761">
    <property type="entry name" value="ATP-grasp"/>
</dbReference>
<comment type="cofactor">
    <cofactor evidence="1">
        <name>Mn(2+)</name>
        <dbReference type="ChEBI" id="CHEBI:29035"/>
    </cofactor>
</comment>
<evidence type="ECO:0000256" key="2">
    <source>
        <dbReference type="ARBA" id="ARBA00003921"/>
    </source>
</evidence>
<dbReference type="Pfam" id="PF07478">
    <property type="entry name" value="Dala_Dala_lig_C"/>
    <property type="match status" value="1"/>
</dbReference>
<dbReference type="GO" id="GO:0005829">
    <property type="term" value="C:cytosol"/>
    <property type="evidence" value="ECO:0007669"/>
    <property type="project" value="TreeGrafter"/>
</dbReference>
<dbReference type="InterPro" id="IPR016185">
    <property type="entry name" value="PreATP-grasp_dom_sf"/>
</dbReference>
<evidence type="ECO:0000256" key="18">
    <source>
        <dbReference type="ARBA" id="ARBA00060592"/>
    </source>
</evidence>
<keyword evidence="13 19" id="KW-0133">Cell shape</keyword>
<accession>A0A2H0XDI0</accession>
<reference evidence="25" key="1">
    <citation type="submission" date="2017-09" db="EMBL/GenBank/DDBJ databases">
        <title>Depth-based differentiation of microbial function through sediment-hosted aquifers and enrichment of novel symbionts in the deep terrestrial subsurface.</title>
        <authorList>
            <person name="Probst A.J."/>
            <person name="Ladd B."/>
            <person name="Jarett J.K."/>
            <person name="Geller-Mcgrath D.E."/>
            <person name="Sieber C.M.K."/>
            <person name="Emerson J.B."/>
            <person name="Anantharaman K."/>
            <person name="Thomas B.C."/>
            <person name="Malmstrom R."/>
            <person name="Stieglmeier M."/>
            <person name="Klingl A."/>
            <person name="Woyke T."/>
            <person name="Ryan C.M."/>
            <person name="Banfield J.F."/>
        </authorList>
    </citation>
    <scope>NUCLEOTIDE SEQUENCE [LARGE SCALE GENOMIC DNA]</scope>
</reference>
<dbReference type="InterPro" id="IPR013815">
    <property type="entry name" value="ATP_grasp_subdomain_1"/>
</dbReference>
<evidence type="ECO:0000256" key="6">
    <source>
        <dbReference type="ARBA" id="ARBA00012216"/>
    </source>
</evidence>
<dbReference type="PIRSF" id="PIRSF039102">
    <property type="entry name" value="Ddl/VanB"/>
    <property type="match status" value="1"/>
</dbReference>
<feature type="domain" description="ATP-grasp" evidence="23">
    <location>
        <begin position="146"/>
        <end position="357"/>
    </location>
</feature>
<keyword evidence="12 21" id="KW-0460">Magnesium</keyword>
<dbReference type="GO" id="GO:0008716">
    <property type="term" value="F:D-alanine-D-alanine ligase activity"/>
    <property type="evidence" value="ECO:0007669"/>
    <property type="project" value="UniProtKB-UniRule"/>
</dbReference>
<evidence type="ECO:0000256" key="11">
    <source>
        <dbReference type="ARBA" id="ARBA00022840"/>
    </source>
</evidence>
<dbReference type="AlphaFoldDB" id="A0A2H0XDI0"/>
<dbReference type="InterPro" id="IPR011127">
    <property type="entry name" value="Dala_Dala_lig_N"/>
</dbReference>
<keyword evidence="10 22" id="KW-0547">Nucleotide-binding</keyword>
<evidence type="ECO:0000256" key="5">
    <source>
        <dbReference type="ARBA" id="ARBA00010871"/>
    </source>
</evidence>
<keyword evidence="14 19" id="KW-0573">Peptidoglycan synthesis</keyword>
<comment type="subcellular location">
    <subcellularLocation>
        <location evidence="3 19">Cytoplasm</location>
    </subcellularLocation>
</comment>
<evidence type="ECO:0000313" key="24">
    <source>
        <dbReference type="EMBL" id="PIS22952.1"/>
    </source>
</evidence>
<gene>
    <name evidence="19" type="primary">ddl</name>
    <name evidence="24" type="ORF">COT49_02585</name>
</gene>
<comment type="function">
    <text evidence="2 19">Cell wall formation.</text>
</comment>
<keyword evidence="9 21" id="KW-0479">Metal-binding</keyword>
<comment type="caution">
    <text evidence="24">The sequence shown here is derived from an EMBL/GenBank/DDBJ whole genome shotgun (WGS) entry which is preliminary data.</text>
</comment>
<evidence type="ECO:0000256" key="8">
    <source>
        <dbReference type="ARBA" id="ARBA00022598"/>
    </source>
</evidence>
<keyword evidence="15 21" id="KW-0464">Manganese</keyword>
<dbReference type="Pfam" id="PF01820">
    <property type="entry name" value="Dala_Dala_lig_N"/>
    <property type="match status" value="1"/>
</dbReference>
<comment type="cofactor">
    <cofactor evidence="21">
        <name>Mg(2+)</name>
        <dbReference type="ChEBI" id="CHEBI:18420"/>
    </cofactor>
    <cofactor evidence="21">
        <name>Mn(2+)</name>
        <dbReference type="ChEBI" id="CHEBI:29035"/>
    </cofactor>
    <text evidence="21">Binds 2 magnesium or manganese ions per subunit.</text>
</comment>
<dbReference type="Gene3D" id="3.30.1490.20">
    <property type="entry name" value="ATP-grasp fold, A domain"/>
    <property type="match status" value="1"/>
</dbReference>
<dbReference type="SUPFAM" id="SSF52440">
    <property type="entry name" value="PreATP-grasp domain"/>
    <property type="match status" value="1"/>
</dbReference>
<comment type="pathway">
    <text evidence="18">Glycan biosynthesis.</text>
</comment>
<keyword evidence="16 19" id="KW-0961">Cell wall biogenesis/degradation</keyword>
<comment type="similarity">
    <text evidence="5 19">Belongs to the D-alanine--D-alanine ligase family.</text>
</comment>
<dbReference type="EC" id="6.3.2.4" evidence="6 19"/>
<dbReference type="NCBIfam" id="TIGR01205">
    <property type="entry name" value="D_ala_D_alaTIGR"/>
    <property type="match status" value="1"/>
</dbReference>
<dbReference type="PROSITE" id="PS00843">
    <property type="entry name" value="DALA_DALA_LIGASE_1"/>
    <property type="match status" value="1"/>
</dbReference>